<keyword evidence="9" id="KW-0832">Ubl conjugation</keyword>
<dbReference type="AlphaFoldDB" id="A0A2J7QM09"/>
<evidence type="ECO:0000256" key="6">
    <source>
        <dbReference type="ARBA" id="ARBA00022782"/>
    </source>
</evidence>
<dbReference type="GO" id="GO:0030154">
    <property type="term" value="P:cell differentiation"/>
    <property type="evidence" value="ECO:0007669"/>
    <property type="project" value="UniProtKB-KW"/>
</dbReference>
<keyword evidence="8" id="KW-0460">Magnesium</keyword>
<keyword evidence="2" id="KW-0217">Developmental protein</keyword>
<keyword evidence="6" id="KW-0221">Differentiation</keyword>
<dbReference type="Pfam" id="PF00069">
    <property type="entry name" value="Pkinase"/>
    <property type="match status" value="1"/>
</dbReference>
<dbReference type="GO" id="GO:0050321">
    <property type="term" value="F:tau-protein kinase activity"/>
    <property type="evidence" value="ECO:0007669"/>
    <property type="project" value="TreeGrafter"/>
</dbReference>
<organism evidence="15 16">
    <name type="scientific">Cryptotermes secundus</name>
    <dbReference type="NCBI Taxonomy" id="105785"/>
    <lineage>
        <taxon>Eukaryota</taxon>
        <taxon>Metazoa</taxon>
        <taxon>Ecdysozoa</taxon>
        <taxon>Arthropoda</taxon>
        <taxon>Hexapoda</taxon>
        <taxon>Insecta</taxon>
        <taxon>Pterygota</taxon>
        <taxon>Neoptera</taxon>
        <taxon>Polyneoptera</taxon>
        <taxon>Dictyoptera</taxon>
        <taxon>Blattodea</taxon>
        <taxon>Blattoidea</taxon>
        <taxon>Termitoidae</taxon>
        <taxon>Kalotermitidae</taxon>
        <taxon>Cryptotermitinae</taxon>
        <taxon>Cryptotermes</taxon>
    </lineage>
</organism>
<evidence type="ECO:0000256" key="9">
    <source>
        <dbReference type="ARBA" id="ARBA00022843"/>
    </source>
</evidence>
<evidence type="ECO:0000259" key="14">
    <source>
        <dbReference type="PROSITE" id="PS50011"/>
    </source>
</evidence>
<evidence type="ECO:0000256" key="10">
    <source>
        <dbReference type="ARBA" id="ARBA00022871"/>
    </source>
</evidence>
<dbReference type="OrthoDB" id="541276at2759"/>
<evidence type="ECO:0000256" key="8">
    <source>
        <dbReference type="ARBA" id="ARBA00022842"/>
    </source>
</evidence>
<dbReference type="GO" id="GO:0035556">
    <property type="term" value="P:intracellular signal transduction"/>
    <property type="evidence" value="ECO:0007669"/>
    <property type="project" value="TreeGrafter"/>
</dbReference>
<keyword evidence="5 11" id="KW-0547">Nucleotide-binding</keyword>
<comment type="similarity">
    <text evidence="12">Belongs to the protein kinase superfamily.</text>
</comment>
<proteinExistence type="inferred from homology"/>
<keyword evidence="7 11" id="KW-0067">ATP-binding</keyword>
<evidence type="ECO:0000256" key="2">
    <source>
        <dbReference type="ARBA" id="ARBA00022473"/>
    </source>
</evidence>
<dbReference type="Gene3D" id="1.10.510.10">
    <property type="entry name" value="Transferase(Phosphotransferase) domain 1"/>
    <property type="match status" value="1"/>
</dbReference>
<dbReference type="InterPro" id="IPR000719">
    <property type="entry name" value="Prot_kinase_dom"/>
</dbReference>
<sequence length="283" mass="32232">MCAQENTIDQRRYLIGKEIGNGAFGKVHIADYTDKSSRKKARLACKIFIEDSPTNCPSKKFLQRELHILTKIENPNIIHVHSILRHGPRIFIFMSFAEMGNLSDFIRAKGKVPEQQARIWFRQMASGVQYLHGKNIAHRDLKSDNIVLSKHFNAKLADFGFARFCVDSDGHPVFSKTYCGSLGYAAPEIIRGTPYNPKMADVWSLGIILFFMLNVSMPFDVSNLYRLRKAQMSRKLKFRVPTSMAAKSILKQILEPDVTLRPTIDRALENEWVTSSNKINLAP</sequence>
<reference evidence="15 16" key="1">
    <citation type="submission" date="2017-12" db="EMBL/GenBank/DDBJ databases">
        <title>Hemimetabolous genomes reveal molecular basis of termite eusociality.</title>
        <authorList>
            <person name="Harrison M.C."/>
            <person name="Jongepier E."/>
            <person name="Robertson H.M."/>
            <person name="Arning N."/>
            <person name="Bitard-Feildel T."/>
            <person name="Chao H."/>
            <person name="Childers C.P."/>
            <person name="Dinh H."/>
            <person name="Doddapaneni H."/>
            <person name="Dugan S."/>
            <person name="Gowin J."/>
            <person name="Greiner C."/>
            <person name="Han Y."/>
            <person name="Hu H."/>
            <person name="Hughes D.S.T."/>
            <person name="Huylmans A.-K."/>
            <person name="Kemena C."/>
            <person name="Kremer L.P.M."/>
            <person name="Lee S.L."/>
            <person name="Lopez-Ezquerra A."/>
            <person name="Mallet L."/>
            <person name="Monroy-Kuhn J.M."/>
            <person name="Moser A."/>
            <person name="Murali S.C."/>
            <person name="Muzny D.M."/>
            <person name="Otani S."/>
            <person name="Piulachs M.-D."/>
            <person name="Poelchau M."/>
            <person name="Qu J."/>
            <person name="Schaub F."/>
            <person name="Wada-Katsumata A."/>
            <person name="Worley K.C."/>
            <person name="Xie Q."/>
            <person name="Ylla G."/>
            <person name="Poulsen M."/>
            <person name="Gibbs R.A."/>
            <person name="Schal C."/>
            <person name="Richards S."/>
            <person name="Belles X."/>
            <person name="Korb J."/>
            <person name="Bornberg-Bauer E."/>
        </authorList>
    </citation>
    <scope>NUCLEOTIDE SEQUENCE [LARGE SCALE GENOMIC DNA]</scope>
    <source>
        <tissue evidence="15">Whole body</tissue>
    </source>
</reference>
<evidence type="ECO:0000256" key="12">
    <source>
        <dbReference type="RuleBase" id="RU000304"/>
    </source>
</evidence>
<keyword evidence="12" id="KW-0723">Serine/threonine-protein kinase</keyword>
<dbReference type="GO" id="GO:0005737">
    <property type="term" value="C:cytoplasm"/>
    <property type="evidence" value="ECO:0007669"/>
    <property type="project" value="TreeGrafter"/>
</dbReference>
<dbReference type="PROSITE" id="PS50011">
    <property type="entry name" value="PROTEIN_KINASE_DOM"/>
    <property type="match status" value="1"/>
</dbReference>
<evidence type="ECO:0000256" key="5">
    <source>
        <dbReference type="ARBA" id="ARBA00022741"/>
    </source>
</evidence>
<dbReference type="InParanoid" id="A0A2J7QM09"/>
<dbReference type="GO" id="GO:0007283">
    <property type="term" value="P:spermatogenesis"/>
    <property type="evidence" value="ECO:0007669"/>
    <property type="project" value="UniProtKB-KW"/>
</dbReference>
<keyword evidence="10" id="KW-0744">Spermatogenesis</keyword>
<keyword evidence="4" id="KW-0479">Metal-binding</keyword>
<keyword evidence="13" id="KW-1133">Transmembrane helix</keyword>
<dbReference type="InterPro" id="IPR011009">
    <property type="entry name" value="Kinase-like_dom_sf"/>
</dbReference>
<dbReference type="PIRSF" id="PIRSF000654">
    <property type="entry name" value="Integrin-linked_kinase"/>
    <property type="match status" value="1"/>
</dbReference>
<keyword evidence="12" id="KW-0808">Transferase</keyword>
<dbReference type="GO" id="GO:0000287">
    <property type="term" value="F:magnesium ion binding"/>
    <property type="evidence" value="ECO:0007669"/>
    <property type="project" value="UniProtKB-ARBA"/>
</dbReference>
<dbReference type="InterPro" id="IPR017441">
    <property type="entry name" value="Protein_kinase_ATP_BS"/>
</dbReference>
<dbReference type="PANTHER" id="PTHR24346:SF102">
    <property type="entry name" value="TESTIS-SPECIFIC SERINE_THREONINE-PROTEIN KINASE 1"/>
    <property type="match status" value="1"/>
</dbReference>
<keyword evidence="3" id="KW-0597">Phosphoprotein</keyword>
<dbReference type="GO" id="GO:0000226">
    <property type="term" value="P:microtubule cytoskeleton organization"/>
    <property type="evidence" value="ECO:0007669"/>
    <property type="project" value="TreeGrafter"/>
</dbReference>
<gene>
    <name evidence="15" type="ORF">B7P43_G16741</name>
</gene>
<keyword evidence="13" id="KW-0472">Membrane</keyword>
<keyword evidence="16" id="KW-1185">Reference proteome</keyword>
<evidence type="ECO:0000256" key="1">
    <source>
        <dbReference type="ARBA" id="ARBA00001946"/>
    </source>
</evidence>
<dbReference type="EMBL" id="NEVH01013232">
    <property type="protein sequence ID" value="PNF29621.1"/>
    <property type="molecule type" value="Genomic_DNA"/>
</dbReference>
<dbReference type="PANTHER" id="PTHR24346">
    <property type="entry name" value="MAP/MICROTUBULE AFFINITY-REGULATING KINASE"/>
    <property type="match status" value="1"/>
</dbReference>
<keyword evidence="12" id="KW-0418">Kinase</keyword>
<dbReference type="SUPFAM" id="SSF56112">
    <property type="entry name" value="Protein kinase-like (PK-like)"/>
    <property type="match status" value="1"/>
</dbReference>
<evidence type="ECO:0000256" key="4">
    <source>
        <dbReference type="ARBA" id="ARBA00022723"/>
    </source>
</evidence>
<evidence type="ECO:0000313" key="16">
    <source>
        <dbReference type="Proteomes" id="UP000235965"/>
    </source>
</evidence>
<evidence type="ECO:0000313" key="15">
    <source>
        <dbReference type="EMBL" id="PNF29621.1"/>
    </source>
</evidence>
<dbReference type="GO" id="GO:0005524">
    <property type="term" value="F:ATP binding"/>
    <property type="evidence" value="ECO:0007669"/>
    <property type="project" value="UniProtKB-UniRule"/>
</dbReference>
<dbReference type="PROSITE" id="PS00107">
    <property type="entry name" value="PROTEIN_KINASE_ATP"/>
    <property type="match status" value="1"/>
</dbReference>
<accession>A0A2J7QM09</accession>
<evidence type="ECO:0000256" key="13">
    <source>
        <dbReference type="SAM" id="Phobius"/>
    </source>
</evidence>
<dbReference type="SMART" id="SM00220">
    <property type="entry name" value="S_TKc"/>
    <property type="match status" value="1"/>
</dbReference>
<feature type="domain" description="Protein kinase" evidence="14">
    <location>
        <begin position="13"/>
        <end position="273"/>
    </location>
</feature>
<comment type="cofactor">
    <cofactor evidence="1">
        <name>Mg(2+)</name>
        <dbReference type="ChEBI" id="CHEBI:18420"/>
    </cofactor>
</comment>
<dbReference type="InterPro" id="IPR008271">
    <property type="entry name" value="Ser/Thr_kinase_AS"/>
</dbReference>
<dbReference type="STRING" id="105785.A0A2J7QM09"/>
<keyword evidence="13" id="KW-0812">Transmembrane</keyword>
<dbReference type="FunFam" id="1.10.510.10:FF:000571">
    <property type="entry name" value="Maternal embryonic leucine zipper kinase"/>
    <property type="match status" value="1"/>
</dbReference>
<feature type="transmembrane region" description="Helical" evidence="13">
    <location>
        <begin position="202"/>
        <end position="225"/>
    </location>
</feature>
<dbReference type="Proteomes" id="UP000235965">
    <property type="component" value="Unassembled WGS sequence"/>
</dbReference>
<feature type="binding site" evidence="11">
    <location>
        <position position="46"/>
    </location>
    <ligand>
        <name>ATP</name>
        <dbReference type="ChEBI" id="CHEBI:30616"/>
    </ligand>
</feature>
<evidence type="ECO:0000256" key="7">
    <source>
        <dbReference type="ARBA" id="ARBA00022840"/>
    </source>
</evidence>
<dbReference type="PROSITE" id="PS00108">
    <property type="entry name" value="PROTEIN_KINASE_ST"/>
    <property type="match status" value="1"/>
</dbReference>
<comment type="caution">
    <text evidence="15">The sequence shown here is derived from an EMBL/GenBank/DDBJ whole genome shotgun (WGS) entry which is preliminary data.</text>
</comment>
<name>A0A2J7QM09_9NEOP</name>
<evidence type="ECO:0000256" key="3">
    <source>
        <dbReference type="ARBA" id="ARBA00022553"/>
    </source>
</evidence>
<evidence type="ECO:0000256" key="11">
    <source>
        <dbReference type="PROSITE-ProRule" id="PRU10141"/>
    </source>
</evidence>
<protein>
    <recommendedName>
        <fullName evidence="14">Protein kinase domain-containing protein</fullName>
    </recommendedName>
</protein>